<evidence type="ECO:0000256" key="1">
    <source>
        <dbReference type="ARBA" id="ARBA00004123"/>
    </source>
</evidence>
<dbReference type="Gene3D" id="3.30.40.10">
    <property type="entry name" value="Zinc/RING finger domain, C3HC4 (zinc finger)"/>
    <property type="match status" value="1"/>
</dbReference>
<evidence type="ECO:0000259" key="12">
    <source>
        <dbReference type="PROSITE" id="PS50235"/>
    </source>
</evidence>
<keyword evidence="3" id="KW-0507">mRNA processing</keyword>
<keyword evidence="5" id="KW-0747">Spliceosome</keyword>
<keyword evidence="14" id="KW-0378">Hydrolase</keyword>
<sequence length="552" mass="62928">MAPDRAPEADGAPPLKRARATQKDEEDDIQDAEYWAERARDAERAAPVRRDLYMDTIDRRVLDFDFEKVCSVSLSKVNIYVCLVCGKYFQGRGKQTHAYFHAIDESHHVFLNMESGRVYVLPDNYEVDDASLSDIQYQLRLPFSEQQIARLDAPDAPNARDLWGKPYRPGFVGLNNLGRSDAMNAVLQALVHVPPLRDYFLRGGSPSHQRTDVQHEPLAQSTELVRRFGMLVRRMWNPRAFKGQVSPHEFLQEVAQASHGRLRLTEATDPVDFLGWLLNRLHRDLVGASHVRDARSVITECFQGALRLESQKVIVRTGLEDEASTDKLDHDGRLARGQEDEHGHAKFNIDKAIKVDQVPFLLLALDLPPLPVFQDVVAENIIPQVPIAQVLSKYDGITIQEAQGLIKRHQLTRLPPYLLLHFRRFTRNRFVEERNKTLVQFPTRGLDLQPYVEGPTVQGSNIYHLLANITHDATAGTVRDDSVWRSQVHTADGHWFQMQDLHVDEVNPQMLFLGESYVQIWERAGAADDMRSRIDSLPLPRRRRTGDNTGSL</sequence>
<dbReference type="GO" id="GO:0016579">
    <property type="term" value="P:protein deubiquitination"/>
    <property type="evidence" value="ECO:0007669"/>
    <property type="project" value="InterPro"/>
</dbReference>
<evidence type="ECO:0000256" key="6">
    <source>
        <dbReference type="ARBA" id="ARBA00022771"/>
    </source>
</evidence>
<evidence type="ECO:0000256" key="8">
    <source>
        <dbReference type="ARBA" id="ARBA00023187"/>
    </source>
</evidence>
<dbReference type="InterPro" id="IPR001607">
    <property type="entry name" value="Znf_UBP"/>
</dbReference>
<keyword evidence="9" id="KW-0539">Nucleus</keyword>
<dbReference type="EMBL" id="CP119892">
    <property type="protein sequence ID" value="WFD25418.1"/>
    <property type="molecule type" value="Genomic_DNA"/>
</dbReference>
<evidence type="ECO:0000256" key="5">
    <source>
        <dbReference type="ARBA" id="ARBA00022728"/>
    </source>
</evidence>
<evidence type="ECO:0000256" key="9">
    <source>
        <dbReference type="ARBA" id="ARBA00023242"/>
    </source>
</evidence>
<dbReference type="InterPro" id="IPR001394">
    <property type="entry name" value="Peptidase_C19_UCH"/>
</dbReference>
<dbReference type="Gene3D" id="3.90.70.10">
    <property type="entry name" value="Cysteine proteinases"/>
    <property type="match status" value="1"/>
</dbReference>
<keyword evidence="6 10" id="KW-0863">Zinc-finger</keyword>
<dbReference type="PROSITE" id="PS50271">
    <property type="entry name" value="ZF_UBP"/>
    <property type="match status" value="1"/>
</dbReference>
<feature type="domain" description="UBP-type" evidence="13">
    <location>
        <begin position="49"/>
        <end position="146"/>
    </location>
</feature>
<keyword evidence="4" id="KW-0479">Metal-binding</keyword>
<keyword evidence="7" id="KW-0862">Zinc</keyword>
<dbReference type="GO" id="GO:0004843">
    <property type="term" value="F:cysteine-type deubiquitinase activity"/>
    <property type="evidence" value="ECO:0007669"/>
    <property type="project" value="InterPro"/>
</dbReference>
<evidence type="ECO:0000256" key="3">
    <source>
        <dbReference type="ARBA" id="ARBA00022664"/>
    </source>
</evidence>
<dbReference type="AlphaFoldDB" id="A0AAF0J2A9"/>
<dbReference type="InterPro" id="IPR013083">
    <property type="entry name" value="Znf_RING/FYVE/PHD"/>
</dbReference>
<dbReference type="InterPro" id="IPR038765">
    <property type="entry name" value="Papain-like_cys_pep_sf"/>
</dbReference>
<dbReference type="PROSITE" id="PS50235">
    <property type="entry name" value="USP_3"/>
    <property type="match status" value="1"/>
</dbReference>
<dbReference type="InterPro" id="IPR033809">
    <property type="entry name" value="USP39"/>
</dbReference>
<dbReference type="SUPFAM" id="SSF57850">
    <property type="entry name" value="RING/U-box"/>
    <property type="match status" value="1"/>
</dbReference>
<evidence type="ECO:0000256" key="11">
    <source>
        <dbReference type="SAM" id="MobiDB-lite"/>
    </source>
</evidence>
<dbReference type="Pfam" id="PF00443">
    <property type="entry name" value="UCH"/>
    <property type="match status" value="1"/>
</dbReference>
<accession>A0AAF0J2A9</accession>
<name>A0AAF0J2A9_9BASI</name>
<feature type="region of interest" description="Disordered" evidence="11">
    <location>
        <begin position="1"/>
        <end position="29"/>
    </location>
</feature>
<dbReference type="Proteomes" id="UP001213623">
    <property type="component" value="Chromosome 1"/>
</dbReference>
<reference evidence="14" key="1">
    <citation type="submission" date="2023-03" db="EMBL/GenBank/DDBJ databases">
        <title>Mating type loci evolution in Malassezia.</title>
        <authorList>
            <person name="Coelho M.A."/>
        </authorList>
    </citation>
    <scope>NUCLEOTIDE SEQUENCE</scope>
    <source>
        <strain evidence="14">CBS 9557</strain>
    </source>
</reference>
<evidence type="ECO:0000256" key="4">
    <source>
        <dbReference type="ARBA" id="ARBA00022723"/>
    </source>
</evidence>
<evidence type="ECO:0000256" key="7">
    <source>
        <dbReference type="ARBA" id="ARBA00022833"/>
    </source>
</evidence>
<evidence type="ECO:0000259" key="13">
    <source>
        <dbReference type="PROSITE" id="PS50271"/>
    </source>
</evidence>
<dbReference type="InterPro" id="IPR028889">
    <property type="entry name" value="USP"/>
</dbReference>
<dbReference type="InterPro" id="IPR050185">
    <property type="entry name" value="Ub_carboxyl-term_hydrolase"/>
</dbReference>
<organism evidence="14 15">
    <name type="scientific">Malassezia nana</name>
    <dbReference type="NCBI Taxonomy" id="180528"/>
    <lineage>
        <taxon>Eukaryota</taxon>
        <taxon>Fungi</taxon>
        <taxon>Dikarya</taxon>
        <taxon>Basidiomycota</taxon>
        <taxon>Ustilaginomycotina</taxon>
        <taxon>Malasseziomycetes</taxon>
        <taxon>Malasseziales</taxon>
        <taxon>Malasseziaceae</taxon>
        <taxon>Malassezia</taxon>
    </lineage>
</organism>
<comment type="similarity">
    <text evidence="2">Belongs to the peptidase C19 family.</text>
</comment>
<feature type="domain" description="USP" evidence="12">
    <location>
        <begin position="172"/>
        <end position="524"/>
    </location>
</feature>
<evidence type="ECO:0000313" key="15">
    <source>
        <dbReference type="Proteomes" id="UP001213623"/>
    </source>
</evidence>
<keyword evidence="8" id="KW-0508">mRNA splicing</keyword>
<dbReference type="SUPFAM" id="SSF54001">
    <property type="entry name" value="Cysteine proteinases"/>
    <property type="match status" value="1"/>
</dbReference>
<dbReference type="PANTHER" id="PTHR21646">
    <property type="entry name" value="UBIQUITIN CARBOXYL-TERMINAL HYDROLASE"/>
    <property type="match status" value="1"/>
</dbReference>
<proteinExistence type="inferred from homology"/>
<dbReference type="PANTHER" id="PTHR21646:SF16">
    <property type="entry name" value="U4_U6.U5 TRI-SNRNP-ASSOCIATED PROTEIN 2"/>
    <property type="match status" value="1"/>
</dbReference>
<dbReference type="GO" id="GO:0008270">
    <property type="term" value="F:zinc ion binding"/>
    <property type="evidence" value="ECO:0007669"/>
    <property type="project" value="UniProtKB-KW"/>
</dbReference>
<comment type="subcellular location">
    <subcellularLocation>
        <location evidence="1">Nucleus</location>
    </subcellularLocation>
</comment>
<keyword evidence="15" id="KW-1185">Reference proteome</keyword>
<dbReference type="Pfam" id="PF02148">
    <property type="entry name" value="zf-UBP"/>
    <property type="match status" value="1"/>
</dbReference>
<protein>
    <submittedName>
        <fullName evidence="14">Ubiquitin carboxyl-terminal hydrolase 10</fullName>
    </submittedName>
</protein>
<dbReference type="GO" id="GO:0000245">
    <property type="term" value="P:spliceosomal complex assembly"/>
    <property type="evidence" value="ECO:0007669"/>
    <property type="project" value="InterPro"/>
</dbReference>
<dbReference type="SMART" id="SM00290">
    <property type="entry name" value="ZnF_UBP"/>
    <property type="match status" value="1"/>
</dbReference>
<evidence type="ECO:0000256" key="10">
    <source>
        <dbReference type="PROSITE-ProRule" id="PRU00502"/>
    </source>
</evidence>
<evidence type="ECO:0000313" key="14">
    <source>
        <dbReference type="EMBL" id="WFD25418.1"/>
    </source>
</evidence>
<dbReference type="CDD" id="cd02669">
    <property type="entry name" value="Peptidase_C19M"/>
    <property type="match status" value="1"/>
</dbReference>
<evidence type="ECO:0000256" key="2">
    <source>
        <dbReference type="ARBA" id="ARBA00009085"/>
    </source>
</evidence>
<dbReference type="GO" id="GO:0005681">
    <property type="term" value="C:spliceosomal complex"/>
    <property type="evidence" value="ECO:0007669"/>
    <property type="project" value="UniProtKB-KW"/>
</dbReference>
<dbReference type="FunFam" id="3.30.40.10:FF:000068">
    <property type="entry name" value="U4/U6.U5 tri-snRNP-associated protein 2"/>
    <property type="match status" value="1"/>
</dbReference>
<gene>
    <name evidence="14" type="primary">ubp10</name>
    <name evidence="14" type="ORF">MNAN1_000380</name>
</gene>